<dbReference type="EMBL" id="LT160032">
    <property type="protein sequence ID" value="CXI84840.1"/>
    <property type="molecule type" value="Genomic_DNA"/>
</dbReference>
<dbReference type="Proteomes" id="UP000069549">
    <property type="component" value="Chromosome 12"/>
</dbReference>
<feature type="transmembrane region" description="Helical" evidence="1">
    <location>
        <begin position="264"/>
        <end position="285"/>
    </location>
</feature>
<evidence type="ECO:0000313" key="4">
    <source>
        <dbReference type="Proteomes" id="UP000069549"/>
    </source>
</evidence>
<dbReference type="NCBIfam" id="TIGR01590">
    <property type="entry name" value="yir-bir-cir_Pla"/>
    <property type="match status" value="1"/>
</dbReference>
<proteinExistence type="predicted"/>
<keyword evidence="1" id="KW-0812">Transmembrane</keyword>
<dbReference type="EMBL" id="FMIH01000119">
    <property type="protein sequence ID" value="SCL82816.1"/>
    <property type="molecule type" value="Genomic_DNA"/>
</dbReference>
<evidence type="ECO:0000313" key="3">
    <source>
        <dbReference type="EMBL" id="SCL82816.1"/>
    </source>
</evidence>
<evidence type="ECO:0000313" key="2">
    <source>
        <dbReference type="EMBL" id="CXI84840.1"/>
    </source>
</evidence>
<keyword evidence="1" id="KW-0472">Membrane</keyword>
<name>A0A0Y9YXC8_PLABE</name>
<evidence type="ECO:0000313" key="5">
    <source>
        <dbReference type="Proteomes" id="UP000219974"/>
    </source>
</evidence>
<reference evidence="2 4" key="1">
    <citation type="submission" date="2016-02" db="EMBL/GenBank/DDBJ databases">
        <authorList>
            <consortium name="Pathogen Informatics"/>
        </authorList>
    </citation>
    <scope>NUCLEOTIDE SEQUENCE [LARGE SCALE GENOMIC DNA]</scope>
    <source>
        <strain evidence="2 4">K173</strain>
        <strain evidence="3 5">SP11 RLL</strain>
    </source>
</reference>
<dbReference type="InterPro" id="IPR006477">
    <property type="entry name" value="Yir_bir_cir"/>
</dbReference>
<sequence>MDANICRNFIYLMTNLPDQLDNNGKYQFKEDIHFKEYCSGNNCSNELEKVNAGCLYFFNTFFKNSDLFQSVAKSNINIVDYIIIWLSYMLNLKGNNNGTSNLTYFYTTNINNDKYTNSITGVDAYSSYKDLIDKRHDLKKMDIKDISKFYAPFKLLCEMYSTFGESTSNCTKCSEKANQFVEKYKELNGDSSNTEGTSYNKILSTLSTDYNNLKNKCSNIASFPEINTSTNTAKITKQTSEQTVQNSAQTSEVALLSSSIGNKLIPVLSIFGAIAFFLGIGYKYSLFKSRKRSRKQHLREKLKNKEENE</sequence>
<protein>
    <submittedName>
        <fullName evidence="2">BIR protein</fullName>
    </submittedName>
</protein>
<dbReference type="VEuPathDB" id="PlasmoDB:PBANKA_1246800"/>
<organism evidence="2 4">
    <name type="scientific">Plasmodium berghei</name>
    <dbReference type="NCBI Taxonomy" id="5821"/>
    <lineage>
        <taxon>Eukaryota</taxon>
        <taxon>Sar</taxon>
        <taxon>Alveolata</taxon>
        <taxon>Apicomplexa</taxon>
        <taxon>Aconoidasida</taxon>
        <taxon>Haemosporida</taxon>
        <taxon>Plasmodiidae</taxon>
        <taxon>Plasmodium</taxon>
        <taxon>Plasmodium (Vinckeia)</taxon>
    </lineage>
</organism>
<dbReference type="Proteomes" id="UP000219974">
    <property type="component" value="Unassembled WGS sequence"/>
</dbReference>
<keyword evidence="1" id="KW-1133">Transmembrane helix</keyword>
<evidence type="ECO:0000256" key="1">
    <source>
        <dbReference type="SAM" id="Phobius"/>
    </source>
</evidence>
<dbReference type="AlphaFoldDB" id="A0A0Y9YXC8"/>
<gene>
    <name evidence="2" type="ORF">PBK173_000360000</name>
    <name evidence="3" type="ORF">PBSP11RLL_000503800</name>
</gene>
<accession>A0A0Y9YXC8</accession>
<dbReference type="OMA" id="INNCSSY"/>
<dbReference type="Pfam" id="PF06022">
    <property type="entry name" value="Cir_Bir_Yir"/>
    <property type="match status" value="1"/>
</dbReference>